<evidence type="ECO:0000313" key="1">
    <source>
        <dbReference type="EMBL" id="PWJ53461.1"/>
    </source>
</evidence>
<evidence type="ECO:0000313" key="2">
    <source>
        <dbReference type="Proteomes" id="UP000245469"/>
    </source>
</evidence>
<sequence length="95" mass="9996">MPEATFRVRWPDGSTDACYSPSLVVHDHLAPGAEYPVADFTARVTAAMAEASERVRARYGMACTSAAATAEGVRSRAAAFPTGGTVRVLSIEPPL</sequence>
<comment type="caution">
    <text evidence="1">The sequence shown here is derived from an EMBL/GenBank/DDBJ whole genome shotgun (WGS) entry which is preliminary data.</text>
</comment>
<dbReference type="EMBL" id="QGDQ01000012">
    <property type="protein sequence ID" value="PWJ53461.1"/>
    <property type="molecule type" value="Genomic_DNA"/>
</dbReference>
<reference evidence="1 2" key="1">
    <citation type="submission" date="2018-03" db="EMBL/GenBank/DDBJ databases">
        <title>Genomic Encyclopedia of Archaeal and Bacterial Type Strains, Phase II (KMG-II): from individual species to whole genera.</title>
        <authorList>
            <person name="Goeker M."/>
        </authorList>
    </citation>
    <scope>NUCLEOTIDE SEQUENCE [LARGE SCALE GENOMIC DNA]</scope>
    <source>
        <strain evidence="1 2">DSM 44889</strain>
    </source>
</reference>
<protein>
    <submittedName>
        <fullName evidence="1">Putative repeat protein (TIGR04042 family)</fullName>
    </submittedName>
</protein>
<dbReference type="InterPro" id="IPR023846">
    <property type="entry name" value="CHP04042_MSMEG0570"/>
</dbReference>
<accession>A0A316A6G2</accession>
<dbReference type="OrthoDB" id="195104at2"/>
<proteinExistence type="predicted"/>
<dbReference type="RefSeq" id="WP_109774481.1">
    <property type="nucleotide sequence ID" value="NZ_QGDQ01000012.1"/>
</dbReference>
<dbReference type="Proteomes" id="UP000245469">
    <property type="component" value="Unassembled WGS sequence"/>
</dbReference>
<dbReference type="NCBIfam" id="TIGR04042">
    <property type="entry name" value="MSMEG_0570_fam"/>
    <property type="match status" value="1"/>
</dbReference>
<keyword evidence="2" id="KW-1185">Reference proteome</keyword>
<gene>
    <name evidence="1" type="ORF">BXY45_11231</name>
</gene>
<dbReference type="AlphaFoldDB" id="A0A316A6G2"/>
<organism evidence="1 2">
    <name type="scientific">Quadrisphaera granulorum</name>
    <dbReference type="NCBI Taxonomy" id="317664"/>
    <lineage>
        <taxon>Bacteria</taxon>
        <taxon>Bacillati</taxon>
        <taxon>Actinomycetota</taxon>
        <taxon>Actinomycetes</taxon>
        <taxon>Kineosporiales</taxon>
        <taxon>Kineosporiaceae</taxon>
        <taxon>Quadrisphaera</taxon>
    </lineage>
</organism>
<name>A0A316A6G2_9ACTN</name>